<evidence type="ECO:0000256" key="1">
    <source>
        <dbReference type="ARBA" id="ARBA00004651"/>
    </source>
</evidence>
<dbReference type="OrthoDB" id="9762790at2"/>
<gene>
    <name evidence="12" type="primary">mdlB</name>
    <name evidence="12" type="ordered locus">Pro_1332</name>
</gene>
<feature type="domain" description="ABC transporter" evidence="10">
    <location>
        <begin position="367"/>
        <end position="593"/>
    </location>
</feature>
<dbReference type="GO" id="GO:0016887">
    <property type="term" value="F:ATP hydrolysis activity"/>
    <property type="evidence" value="ECO:0007669"/>
    <property type="project" value="InterPro"/>
</dbReference>
<keyword evidence="7 9" id="KW-1133">Transmembrane helix</keyword>
<dbReference type="HOGENOM" id="CLU_000604_84_3_3"/>
<dbReference type="Proteomes" id="UP000001420">
    <property type="component" value="Chromosome"/>
</dbReference>
<dbReference type="GO" id="GO:0005886">
    <property type="term" value="C:plasma membrane"/>
    <property type="evidence" value="ECO:0007669"/>
    <property type="project" value="UniProtKB-SubCell"/>
</dbReference>
<feature type="transmembrane region" description="Helical" evidence="9">
    <location>
        <begin position="190"/>
        <end position="208"/>
    </location>
</feature>
<protein>
    <submittedName>
        <fullName evidence="12">ABC-type multidrug transport system ATPase and permease components</fullName>
    </submittedName>
</protein>
<dbReference type="PROSITE" id="PS50929">
    <property type="entry name" value="ABC_TM1F"/>
    <property type="match status" value="1"/>
</dbReference>
<dbReference type="EMBL" id="AE017126">
    <property type="protein sequence ID" value="AAQ00376.1"/>
    <property type="molecule type" value="Genomic_DNA"/>
</dbReference>
<name>Q7VAX1_PROMA</name>
<dbReference type="InterPro" id="IPR027417">
    <property type="entry name" value="P-loop_NTPase"/>
</dbReference>
<keyword evidence="3" id="KW-1003">Cell membrane</keyword>
<dbReference type="PANTHER" id="PTHR24221">
    <property type="entry name" value="ATP-BINDING CASSETTE SUB-FAMILY B"/>
    <property type="match status" value="1"/>
</dbReference>
<evidence type="ECO:0000256" key="4">
    <source>
        <dbReference type="ARBA" id="ARBA00022692"/>
    </source>
</evidence>
<keyword evidence="13" id="KW-1185">Reference proteome</keyword>
<dbReference type="PROSITE" id="PS50893">
    <property type="entry name" value="ABC_TRANSPORTER_2"/>
    <property type="match status" value="1"/>
</dbReference>
<dbReference type="Pfam" id="PF00005">
    <property type="entry name" value="ABC_tran"/>
    <property type="match status" value="1"/>
</dbReference>
<sequence length="593" mass="66375">MKMNELSYKYSNYSKRYLLYFTFKTLSNRRKLELLALFIIAPITSVAESFSLLAIGPFLNGLTTDNLSQPESLNAITQPIANILGLNSLTTVTIIFTFFAILSNLLRLLQLYANNFFSASLESELSTKTFLKTISQNYERHINQSSSQHLNLLTNHISNYGGFVKNFLQLVTSSILAISILFTLLYIDSLIFFVSFVVIFIFYYLISINTKDKVRSLMAREMQLRKHQIRITQESLSSIKDIILDSAHLKYKDNYETNDFPMRRISASATYLTASPKYLMEAVGLTLIAFIALILRSSETSNTSSIAALGTLGLAAQRFLPLLQIIFSSWIGFNASTVSASDIVDVLSQPKVKYHSDPIPLKLHELIEFKNVSYRYPGTEKDVIKSLNLSIPLGQRVALVGITGSGKTTTIDLLMGLLLPSKGKILIDGSHLKDEAILRSWRANIGHVPQTTFLTEDSIMENIALGKNIDEIDFDRIKKVSEIAMLSDFVDTLPEKYNTKVGERGVKLSGGQRQRIALARALYKQATVLILDEATSALDNATERRVINSLARLNKNMTIIMIAHRLATIDLCERVIKFDGGKMISDGCPNEIL</sequence>
<dbReference type="GO" id="GO:0034040">
    <property type="term" value="F:ATPase-coupled lipid transmembrane transporter activity"/>
    <property type="evidence" value="ECO:0007669"/>
    <property type="project" value="TreeGrafter"/>
</dbReference>
<dbReference type="Pfam" id="PF00664">
    <property type="entry name" value="ABC_membrane"/>
    <property type="match status" value="1"/>
</dbReference>
<dbReference type="PROSITE" id="PS00211">
    <property type="entry name" value="ABC_TRANSPORTER_1"/>
    <property type="match status" value="1"/>
</dbReference>
<dbReference type="Gene3D" id="3.40.50.300">
    <property type="entry name" value="P-loop containing nucleotide triphosphate hydrolases"/>
    <property type="match status" value="1"/>
</dbReference>
<organism evidence="12 13">
    <name type="scientific">Prochlorococcus marinus (strain SARG / CCMP1375 / SS120)</name>
    <dbReference type="NCBI Taxonomy" id="167539"/>
    <lineage>
        <taxon>Bacteria</taxon>
        <taxon>Bacillati</taxon>
        <taxon>Cyanobacteriota</taxon>
        <taxon>Cyanophyceae</taxon>
        <taxon>Synechococcales</taxon>
        <taxon>Prochlorococcaceae</taxon>
        <taxon>Prochlorococcus</taxon>
    </lineage>
</organism>
<dbReference type="InterPro" id="IPR011527">
    <property type="entry name" value="ABC1_TM_dom"/>
</dbReference>
<dbReference type="PANTHER" id="PTHR24221:SF654">
    <property type="entry name" value="ATP-BINDING CASSETTE SUB-FAMILY B MEMBER 6"/>
    <property type="match status" value="1"/>
</dbReference>
<dbReference type="PATRIC" id="fig|167539.5.peg.1397"/>
<keyword evidence="6" id="KW-0067">ATP-binding</keyword>
<evidence type="ECO:0000256" key="5">
    <source>
        <dbReference type="ARBA" id="ARBA00022741"/>
    </source>
</evidence>
<dbReference type="STRING" id="167539.Pro_1332"/>
<feature type="transmembrane region" description="Helical" evidence="9">
    <location>
        <begin position="34"/>
        <end position="59"/>
    </location>
</feature>
<evidence type="ECO:0000256" key="9">
    <source>
        <dbReference type="SAM" id="Phobius"/>
    </source>
</evidence>
<dbReference type="InterPro" id="IPR036640">
    <property type="entry name" value="ABC1_TM_sf"/>
</dbReference>
<evidence type="ECO:0000256" key="3">
    <source>
        <dbReference type="ARBA" id="ARBA00022475"/>
    </source>
</evidence>
<evidence type="ECO:0000256" key="2">
    <source>
        <dbReference type="ARBA" id="ARBA00022448"/>
    </source>
</evidence>
<feature type="domain" description="ABC transmembrane type-1" evidence="11">
    <location>
        <begin position="52"/>
        <end position="335"/>
    </location>
</feature>
<keyword evidence="4 9" id="KW-0812">Transmembrane</keyword>
<evidence type="ECO:0000313" key="13">
    <source>
        <dbReference type="Proteomes" id="UP000001420"/>
    </source>
</evidence>
<dbReference type="SUPFAM" id="SSF90123">
    <property type="entry name" value="ABC transporter transmembrane region"/>
    <property type="match status" value="1"/>
</dbReference>
<dbReference type="SMART" id="SM00382">
    <property type="entry name" value="AAA"/>
    <property type="match status" value="1"/>
</dbReference>
<dbReference type="InterPro" id="IPR003439">
    <property type="entry name" value="ABC_transporter-like_ATP-bd"/>
</dbReference>
<dbReference type="EnsemblBacteria" id="AAQ00376">
    <property type="protein sequence ID" value="AAQ00376"/>
    <property type="gene ID" value="Pro_1332"/>
</dbReference>
<evidence type="ECO:0000259" key="10">
    <source>
        <dbReference type="PROSITE" id="PS50893"/>
    </source>
</evidence>
<dbReference type="SUPFAM" id="SSF52540">
    <property type="entry name" value="P-loop containing nucleoside triphosphate hydrolases"/>
    <property type="match status" value="1"/>
</dbReference>
<feature type="transmembrane region" description="Helical" evidence="9">
    <location>
        <begin position="167"/>
        <end position="184"/>
    </location>
</feature>
<dbReference type="Gene3D" id="1.20.1560.10">
    <property type="entry name" value="ABC transporter type 1, transmembrane domain"/>
    <property type="match status" value="1"/>
</dbReference>
<dbReference type="FunFam" id="3.40.50.300:FF:000299">
    <property type="entry name" value="ABC transporter ATP-binding protein/permease"/>
    <property type="match status" value="1"/>
</dbReference>
<reference evidence="12 13" key="1">
    <citation type="journal article" date="2003" name="Proc. Natl. Acad. Sci. U.S.A.">
        <title>Genome sequence of the cyanobacterium Prochlorococcus marinus SS120, a nearly minimal oxyphototrophic genome.</title>
        <authorList>
            <person name="Dufresne A."/>
            <person name="Salanoubat M."/>
            <person name="Partensky F."/>
            <person name="Artiguenave F."/>
            <person name="Axmann I.M."/>
            <person name="Barbe V."/>
            <person name="Duprat S."/>
            <person name="Galperin M.Y."/>
            <person name="Koonin E.V."/>
            <person name="Le Gall F."/>
            <person name="Makarova K.S."/>
            <person name="Ostrowski M."/>
            <person name="Oztas S."/>
            <person name="Robert C."/>
            <person name="Rogozin I.B."/>
            <person name="Scanlan D.J."/>
            <person name="Tandeau de Marsac N."/>
            <person name="Weissenbach J."/>
            <person name="Wincker P."/>
            <person name="Wolf Y.I."/>
            <person name="Hess W.R."/>
        </authorList>
    </citation>
    <scope>NUCLEOTIDE SEQUENCE [LARGE SCALE GENOMIC DNA]</scope>
    <source>
        <strain evidence="13">SARG / CCMP1375 / SS120</strain>
    </source>
</reference>
<dbReference type="InterPro" id="IPR003593">
    <property type="entry name" value="AAA+_ATPase"/>
</dbReference>
<feature type="transmembrane region" description="Helical" evidence="9">
    <location>
        <begin position="278"/>
        <end position="295"/>
    </location>
</feature>
<evidence type="ECO:0000256" key="8">
    <source>
        <dbReference type="ARBA" id="ARBA00023136"/>
    </source>
</evidence>
<keyword evidence="2" id="KW-0813">Transport</keyword>
<dbReference type="KEGG" id="pma:Pro_1332"/>
<proteinExistence type="predicted"/>
<dbReference type="GO" id="GO:0140359">
    <property type="term" value="F:ABC-type transporter activity"/>
    <property type="evidence" value="ECO:0007669"/>
    <property type="project" value="InterPro"/>
</dbReference>
<dbReference type="InterPro" id="IPR017871">
    <property type="entry name" value="ABC_transporter-like_CS"/>
</dbReference>
<feature type="transmembrane region" description="Helical" evidence="9">
    <location>
        <begin position="79"/>
        <end position="102"/>
    </location>
</feature>
<evidence type="ECO:0000256" key="7">
    <source>
        <dbReference type="ARBA" id="ARBA00022989"/>
    </source>
</evidence>
<accession>Q7VAX1</accession>
<evidence type="ECO:0000313" key="12">
    <source>
        <dbReference type="EMBL" id="AAQ00376.1"/>
    </source>
</evidence>
<keyword evidence="5" id="KW-0547">Nucleotide-binding</keyword>
<dbReference type="AlphaFoldDB" id="Q7VAX1"/>
<dbReference type="eggNOG" id="COG1132">
    <property type="taxonomic scope" value="Bacteria"/>
</dbReference>
<dbReference type="GO" id="GO:0005524">
    <property type="term" value="F:ATP binding"/>
    <property type="evidence" value="ECO:0007669"/>
    <property type="project" value="UniProtKB-KW"/>
</dbReference>
<evidence type="ECO:0000259" key="11">
    <source>
        <dbReference type="PROSITE" id="PS50929"/>
    </source>
</evidence>
<dbReference type="InterPro" id="IPR039421">
    <property type="entry name" value="Type_1_exporter"/>
</dbReference>
<comment type="subcellular location">
    <subcellularLocation>
        <location evidence="1">Cell membrane</location>
        <topology evidence="1">Multi-pass membrane protein</topology>
    </subcellularLocation>
</comment>
<keyword evidence="8 9" id="KW-0472">Membrane</keyword>
<evidence type="ECO:0000256" key="6">
    <source>
        <dbReference type="ARBA" id="ARBA00022840"/>
    </source>
</evidence>